<evidence type="ECO:0000256" key="2">
    <source>
        <dbReference type="PIRSR" id="PIRSR021497-1"/>
    </source>
</evidence>
<keyword evidence="6" id="KW-1185">Reference proteome</keyword>
<feature type="compositionally biased region" description="Basic and acidic residues" evidence="3">
    <location>
        <begin position="266"/>
        <end position="281"/>
    </location>
</feature>
<dbReference type="GO" id="GO:0016740">
    <property type="term" value="F:transferase activity"/>
    <property type="evidence" value="ECO:0007669"/>
    <property type="project" value="UniProtKB-UniRule"/>
</dbReference>
<evidence type="ECO:0000256" key="1">
    <source>
        <dbReference type="PIRNR" id="PIRNR021497"/>
    </source>
</evidence>
<evidence type="ECO:0000313" key="6">
    <source>
        <dbReference type="Proteomes" id="UP000183561"/>
    </source>
</evidence>
<proteinExistence type="inferred from homology"/>
<dbReference type="EMBL" id="FNSV01000005">
    <property type="protein sequence ID" value="SED42340.1"/>
    <property type="molecule type" value="Genomic_DNA"/>
</dbReference>
<evidence type="ECO:0000259" key="4">
    <source>
        <dbReference type="Pfam" id="PF09037"/>
    </source>
</evidence>
<dbReference type="PIRSF" id="PIRSF021497">
    <property type="entry name" value="Sulphotransferase_Stf0"/>
    <property type="match status" value="1"/>
</dbReference>
<dbReference type="InterPro" id="IPR024628">
    <property type="entry name" value="Sulfotransferase_Stf0_dom"/>
</dbReference>
<accession>A0A1H5AL61</accession>
<dbReference type="Gene3D" id="3.40.50.300">
    <property type="entry name" value="P-loop containing nucleotide triphosphate hydrolases"/>
    <property type="match status" value="1"/>
</dbReference>
<dbReference type="Pfam" id="PF09037">
    <property type="entry name" value="Sulphotransf"/>
    <property type="match status" value="1"/>
</dbReference>
<keyword evidence="1" id="KW-0119">Carbohydrate metabolism</keyword>
<dbReference type="NCBIfam" id="NF047724">
    <property type="entry name" value="TrhSuTaseStf0"/>
    <property type="match status" value="1"/>
</dbReference>
<comment type="similarity">
    <text evidence="1">Belongs to the Stf0 sulfotransferase family.</text>
</comment>
<sequence length="290" mass="32196">MFPSRKFDFVPIAAPNFALIVSGMSEPRSYLVCASQRSGSTLLVESLRATTVAGNPEEFFQYLPSTSRSPQPRQWFESVTDETVLSLLAPLEPGTADTRTAEQWRDQLLSVGRTPNGVWGGKLMWNQVPLVLDRAAGLPDRSGDDLRSALGDILDRDLAFIHVYRRDVVAQAVSMWRAVQTQVWRDDATPPAPHDGAEYHADGIAHLARILRDQDVQWRNWFETEGLDHIDISFDDLVAAPQATAAKVLVELGLDADLAPPPPLKRQSDGRSKEWVERYRSEAAANGLPL</sequence>
<gene>
    <name evidence="5" type="ORF">SAMN04490239_8216</name>
</gene>
<reference evidence="6" key="1">
    <citation type="submission" date="2016-10" db="EMBL/GenBank/DDBJ databases">
        <authorList>
            <person name="Varghese N."/>
            <person name="Submissions S."/>
        </authorList>
    </citation>
    <scope>NUCLEOTIDE SEQUENCE [LARGE SCALE GENOMIC DNA]</scope>
    <source>
        <strain evidence="6">DSM 44498</strain>
    </source>
</reference>
<dbReference type="SUPFAM" id="SSF52540">
    <property type="entry name" value="P-loop containing nucleoside triphosphate hydrolases"/>
    <property type="match status" value="1"/>
</dbReference>
<comment type="pathway">
    <text evidence="1">Glycolipid metabolism.</text>
</comment>
<organism evidence="5 6">
    <name type="scientific">Rhodococcus koreensis</name>
    <dbReference type="NCBI Taxonomy" id="99653"/>
    <lineage>
        <taxon>Bacteria</taxon>
        <taxon>Bacillati</taxon>
        <taxon>Actinomycetota</taxon>
        <taxon>Actinomycetes</taxon>
        <taxon>Mycobacteriales</taxon>
        <taxon>Nocardiaceae</taxon>
        <taxon>Rhodococcus</taxon>
    </lineage>
</organism>
<comment type="catalytic activity">
    <reaction evidence="1">
        <text>alpha,alpha-trehalose + 3'-phosphoadenylyl sulfate = 2-O-sulfo-alpha,alpha-trehalose + adenosine 3',5'-bisphosphate + H(+)</text>
        <dbReference type="Rhea" id="RHEA:41608"/>
        <dbReference type="ChEBI" id="CHEBI:15378"/>
        <dbReference type="ChEBI" id="CHEBI:16551"/>
        <dbReference type="ChEBI" id="CHEBI:58339"/>
        <dbReference type="ChEBI" id="CHEBI:58343"/>
        <dbReference type="ChEBI" id="CHEBI:60091"/>
        <dbReference type="EC" id="2.8.2.37"/>
    </reaction>
</comment>
<comment type="function">
    <text evidence="1">Catalyzes the sulfuryl group transfer from 3'-phosphoadenosine-5'-phosphosulfate (PAPS) to trehalose, leading to trehalose-2-sulfate (T2S).</text>
</comment>
<name>A0A1H5AL61_9NOCA</name>
<keyword evidence="1 5" id="KW-0808">Transferase</keyword>
<feature type="region of interest" description="Disordered" evidence="3">
    <location>
        <begin position="260"/>
        <end position="290"/>
    </location>
</feature>
<protein>
    <recommendedName>
        <fullName evidence="1">Trehalose 2-sulfotransferase</fullName>
    </recommendedName>
</protein>
<dbReference type="AlphaFoldDB" id="A0A1H5AL61"/>
<feature type="active site" description="Proton acceptor" evidence="2">
    <location>
        <position position="58"/>
    </location>
</feature>
<dbReference type="InterPro" id="IPR015124">
    <property type="entry name" value="Stf0"/>
</dbReference>
<evidence type="ECO:0000256" key="3">
    <source>
        <dbReference type="SAM" id="MobiDB-lite"/>
    </source>
</evidence>
<dbReference type="InterPro" id="IPR027417">
    <property type="entry name" value="P-loop_NTPase"/>
</dbReference>
<feature type="domain" description="Sulphotransferase Stf0" evidence="4">
    <location>
        <begin position="29"/>
        <end position="281"/>
    </location>
</feature>
<evidence type="ECO:0000313" key="5">
    <source>
        <dbReference type="EMBL" id="SED42340.1"/>
    </source>
</evidence>
<dbReference type="Proteomes" id="UP000183561">
    <property type="component" value="Unassembled WGS sequence"/>
</dbReference>